<evidence type="ECO:0008006" key="4">
    <source>
        <dbReference type="Google" id="ProtNLM"/>
    </source>
</evidence>
<dbReference type="EMBL" id="QRBF01000001">
    <property type="protein sequence ID" value="RDS85826.1"/>
    <property type="molecule type" value="Genomic_DNA"/>
</dbReference>
<dbReference type="PROSITE" id="PS51257">
    <property type="entry name" value="PROKAR_LIPOPROTEIN"/>
    <property type="match status" value="1"/>
</dbReference>
<organism evidence="2 3">
    <name type="scientific">Dyella psychrodurans</name>
    <dbReference type="NCBI Taxonomy" id="1927960"/>
    <lineage>
        <taxon>Bacteria</taxon>
        <taxon>Pseudomonadati</taxon>
        <taxon>Pseudomonadota</taxon>
        <taxon>Gammaproteobacteria</taxon>
        <taxon>Lysobacterales</taxon>
        <taxon>Rhodanobacteraceae</taxon>
        <taxon>Dyella</taxon>
    </lineage>
</organism>
<feature type="chain" id="PRO_5016670807" description="DUF1579 domain-containing protein" evidence="1">
    <location>
        <begin position="26"/>
        <end position="192"/>
    </location>
</feature>
<evidence type="ECO:0000256" key="1">
    <source>
        <dbReference type="SAM" id="SignalP"/>
    </source>
</evidence>
<dbReference type="Proteomes" id="UP000255334">
    <property type="component" value="Unassembled WGS sequence"/>
</dbReference>
<keyword evidence="3" id="KW-1185">Reference proteome</keyword>
<sequence>MTTFRKACFIAAGLALGLACTHAFAADATQPAASAYRDGSHDFDFNIGTWRTHIKTLQHPLTGSTSWQEMNGTVAVRKIWGGKASMEEIEADGPDGHFEGMTLFLYNPTTHQWGQTYAGSKDGVMENTAFGEFKNGRGELISQEPYQGRTILVRSVWSDIKPNSHHFEQSFSDDNGKTWEPNFVASLTRISP</sequence>
<dbReference type="OrthoDB" id="9814791at2"/>
<evidence type="ECO:0000313" key="2">
    <source>
        <dbReference type="EMBL" id="RDS85826.1"/>
    </source>
</evidence>
<keyword evidence="1" id="KW-0732">Signal</keyword>
<dbReference type="RefSeq" id="WP_115476077.1">
    <property type="nucleotide sequence ID" value="NZ_QRBF01000001.1"/>
</dbReference>
<gene>
    <name evidence="2" type="ORF">DWU99_00700</name>
</gene>
<comment type="caution">
    <text evidence="2">The sequence shown here is derived from an EMBL/GenBank/DDBJ whole genome shotgun (WGS) entry which is preliminary data.</text>
</comment>
<feature type="signal peptide" evidence="1">
    <location>
        <begin position="1"/>
        <end position="25"/>
    </location>
</feature>
<reference evidence="2 3" key="1">
    <citation type="submission" date="2018-07" db="EMBL/GenBank/DDBJ databases">
        <title>Dyella monticola sp. nov. and Dyella psychrodurans sp. nov. isolated from monsoon evergreen broad-leaved forest soil of Dinghu Mountain, China.</title>
        <authorList>
            <person name="Gao Z."/>
            <person name="Qiu L."/>
        </authorList>
    </citation>
    <scope>NUCLEOTIDE SEQUENCE [LARGE SCALE GENOMIC DNA]</scope>
    <source>
        <strain evidence="2 3">4MSK11</strain>
    </source>
</reference>
<evidence type="ECO:0000313" key="3">
    <source>
        <dbReference type="Proteomes" id="UP000255334"/>
    </source>
</evidence>
<protein>
    <recommendedName>
        <fullName evidence="4">DUF1579 domain-containing protein</fullName>
    </recommendedName>
</protein>
<dbReference type="AlphaFoldDB" id="A0A370XBQ7"/>
<name>A0A370XBQ7_9GAMM</name>
<proteinExistence type="predicted"/>
<accession>A0A370XBQ7</accession>